<feature type="region of interest" description="Disordered" evidence="6">
    <location>
        <begin position="213"/>
        <end position="238"/>
    </location>
</feature>
<evidence type="ECO:0000259" key="7">
    <source>
        <dbReference type="Pfam" id="PF02492"/>
    </source>
</evidence>
<dbReference type="PANTHER" id="PTHR13748">
    <property type="entry name" value="COBW-RELATED"/>
    <property type="match status" value="1"/>
</dbReference>
<evidence type="ECO:0000256" key="2">
    <source>
        <dbReference type="ARBA" id="ARBA00022801"/>
    </source>
</evidence>
<dbReference type="InterPro" id="IPR036627">
    <property type="entry name" value="CobW-likC_sf"/>
</dbReference>
<evidence type="ECO:0000313" key="10">
    <source>
        <dbReference type="Proteomes" id="UP001519287"/>
    </source>
</evidence>
<dbReference type="InterPro" id="IPR003495">
    <property type="entry name" value="CobW/HypB/UreG_nucleotide-bd"/>
</dbReference>
<dbReference type="EMBL" id="JAGGLB010000008">
    <property type="protein sequence ID" value="MBP1991420.1"/>
    <property type="molecule type" value="Genomic_DNA"/>
</dbReference>
<protein>
    <submittedName>
        <fullName evidence="9">G3E family GTPase</fullName>
    </submittedName>
</protein>
<accession>A0ABS4IWG1</accession>
<sequence length="330" mass="37290">MENTRRTEPAVPVYILSGFLGSGKTTFLTQVIDYFTALGRKPAVIMNEIGEVNLDGLLIDRTVPMAELLSGCICCTIRDDLGITLSELLAAHQPDLIFIESTGVAHPLEIVDEVTDASFTLPVELKSVISIVDAPQLLQLSRTSAGKTFLLMQEQIRCASVLVLNKTDLVVPSDLPEVEQLLRDWNPKAYLEQSVHAQITHELMEVLEQKHDQEYENGQQQRGQREEKQHEHNPCKAHSSHEHVIAYTHYFDKSMDSHEFELFISRLPDDIYRAKGIVTFRDTQSRFMFQYAYGEVDFVKITPPDGVRDVGVFIGENFSKEIIRSSISLL</sequence>
<comment type="similarity">
    <text evidence="4">Belongs to the SIMIBI class G3E GTPase family. ZNG1 subfamily.</text>
</comment>
<keyword evidence="1" id="KW-0547">Nucleotide-binding</keyword>
<organism evidence="9 10">
    <name type="scientific">Paenibacillus eucommiae</name>
    <dbReference type="NCBI Taxonomy" id="1355755"/>
    <lineage>
        <taxon>Bacteria</taxon>
        <taxon>Bacillati</taxon>
        <taxon>Bacillota</taxon>
        <taxon>Bacilli</taxon>
        <taxon>Bacillales</taxon>
        <taxon>Paenibacillaceae</taxon>
        <taxon>Paenibacillus</taxon>
    </lineage>
</organism>
<reference evidence="9 10" key="1">
    <citation type="submission" date="2021-03" db="EMBL/GenBank/DDBJ databases">
        <title>Genomic Encyclopedia of Type Strains, Phase IV (KMG-IV): sequencing the most valuable type-strain genomes for metagenomic binning, comparative biology and taxonomic classification.</title>
        <authorList>
            <person name="Goeker M."/>
        </authorList>
    </citation>
    <scope>NUCLEOTIDE SEQUENCE [LARGE SCALE GENOMIC DNA]</scope>
    <source>
        <strain evidence="9 10">DSM 26048</strain>
    </source>
</reference>
<evidence type="ECO:0000256" key="3">
    <source>
        <dbReference type="ARBA" id="ARBA00023186"/>
    </source>
</evidence>
<dbReference type="InterPro" id="IPR011629">
    <property type="entry name" value="CobW-like_C"/>
</dbReference>
<gene>
    <name evidence="9" type="ORF">J2Z66_003027</name>
</gene>
<dbReference type="CDD" id="cd03112">
    <property type="entry name" value="CobW-like"/>
    <property type="match status" value="1"/>
</dbReference>
<dbReference type="Gene3D" id="3.40.50.300">
    <property type="entry name" value="P-loop containing nucleotide triphosphate hydrolases"/>
    <property type="match status" value="1"/>
</dbReference>
<evidence type="ECO:0000256" key="6">
    <source>
        <dbReference type="SAM" id="MobiDB-lite"/>
    </source>
</evidence>
<dbReference type="Proteomes" id="UP001519287">
    <property type="component" value="Unassembled WGS sequence"/>
</dbReference>
<dbReference type="InterPro" id="IPR051316">
    <property type="entry name" value="Zinc-reg_GTPase_activator"/>
</dbReference>
<dbReference type="SUPFAM" id="SSF90002">
    <property type="entry name" value="Hypothetical protein YjiA, C-terminal domain"/>
    <property type="match status" value="1"/>
</dbReference>
<dbReference type="Pfam" id="PF07683">
    <property type="entry name" value="CobW_C"/>
    <property type="match status" value="1"/>
</dbReference>
<keyword evidence="3" id="KW-0143">Chaperone</keyword>
<proteinExistence type="inferred from homology"/>
<dbReference type="SUPFAM" id="SSF52540">
    <property type="entry name" value="P-loop containing nucleoside triphosphate hydrolases"/>
    <property type="match status" value="1"/>
</dbReference>
<evidence type="ECO:0000256" key="4">
    <source>
        <dbReference type="ARBA" id="ARBA00034320"/>
    </source>
</evidence>
<evidence type="ECO:0000256" key="5">
    <source>
        <dbReference type="ARBA" id="ARBA00049117"/>
    </source>
</evidence>
<keyword evidence="2" id="KW-0378">Hydrolase</keyword>
<evidence type="ECO:0000259" key="8">
    <source>
        <dbReference type="Pfam" id="PF07683"/>
    </source>
</evidence>
<keyword evidence="10" id="KW-1185">Reference proteome</keyword>
<comment type="catalytic activity">
    <reaction evidence="5">
        <text>GTP + H2O = GDP + phosphate + H(+)</text>
        <dbReference type="Rhea" id="RHEA:19669"/>
        <dbReference type="ChEBI" id="CHEBI:15377"/>
        <dbReference type="ChEBI" id="CHEBI:15378"/>
        <dbReference type="ChEBI" id="CHEBI:37565"/>
        <dbReference type="ChEBI" id="CHEBI:43474"/>
        <dbReference type="ChEBI" id="CHEBI:58189"/>
    </reaction>
    <physiologicalReaction direction="left-to-right" evidence="5">
        <dbReference type="Rhea" id="RHEA:19670"/>
    </physiologicalReaction>
</comment>
<comment type="caution">
    <text evidence="9">The sequence shown here is derived from an EMBL/GenBank/DDBJ whole genome shotgun (WGS) entry which is preliminary data.</text>
</comment>
<dbReference type="Gene3D" id="3.30.1220.10">
    <property type="entry name" value="CobW-like, C-terminal domain"/>
    <property type="match status" value="1"/>
</dbReference>
<evidence type="ECO:0000313" key="9">
    <source>
        <dbReference type="EMBL" id="MBP1991420.1"/>
    </source>
</evidence>
<dbReference type="Pfam" id="PF02492">
    <property type="entry name" value="cobW"/>
    <property type="match status" value="1"/>
</dbReference>
<feature type="domain" description="CobW/HypB/UreG nucleotide-binding" evidence="7">
    <location>
        <begin position="12"/>
        <end position="189"/>
    </location>
</feature>
<feature type="compositionally biased region" description="Basic and acidic residues" evidence="6">
    <location>
        <begin position="223"/>
        <end position="238"/>
    </location>
</feature>
<dbReference type="InterPro" id="IPR027417">
    <property type="entry name" value="P-loop_NTPase"/>
</dbReference>
<dbReference type="RefSeq" id="WP_209972169.1">
    <property type="nucleotide sequence ID" value="NZ_JAGGLB010000008.1"/>
</dbReference>
<feature type="domain" description="CobW C-terminal" evidence="8">
    <location>
        <begin position="248"/>
        <end position="326"/>
    </location>
</feature>
<name>A0ABS4IWG1_9BACL</name>
<dbReference type="PANTHER" id="PTHR13748:SF62">
    <property type="entry name" value="COBW DOMAIN-CONTAINING PROTEIN"/>
    <property type="match status" value="1"/>
</dbReference>
<evidence type="ECO:0000256" key="1">
    <source>
        <dbReference type="ARBA" id="ARBA00022741"/>
    </source>
</evidence>